<dbReference type="InterPro" id="IPR003806">
    <property type="entry name" value="ATP-grasp_PylC-type"/>
</dbReference>
<organism evidence="3 4">
    <name type="scientific">Thiohalorhabdus methylotrophus</name>
    <dbReference type="NCBI Taxonomy" id="3242694"/>
    <lineage>
        <taxon>Bacteria</taxon>
        <taxon>Pseudomonadati</taxon>
        <taxon>Pseudomonadota</taxon>
        <taxon>Gammaproteobacteria</taxon>
        <taxon>Thiohalorhabdales</taxon>
        <taxon>Thiohalorhabdaceae</taxon>
        <taxon>Thiohalorhabdus</taxon>
    </lineage>
</organism>
<dbReference type="Pfam" id="PF02655">
    <property type="entry name" value="ATP-grasp_3"/>
    <property type="match status" value="1"/>
</dbReference>
<evidence type="ECO:0000313" key="3">
    <source>
        <dbReference type="EMBL" id="MFA9461185.1"/>
    </source>
</evidence>
<evidence type="ECO:0000259" key="2">
    <source>
        <dbReference type="PROSITE" id="PS50975"/>
    </source>
</evidence>
<dbReference type="InterPro" id="IPR011761">
    <property type="entry name" value="ATP-grasp"/>
</dbReference>
<feature type="domain" description="ATP-grasp" evidence="2">
    <location>
        <begin position="112"/>
        <end position="293"/>
    </location>
</feature>
<dbReference type="Proteomes" id="UP001575181">
    <property type="component" value="Unassembled WGS sequence"/>
</dbReference>
<name>A0ABV4TV25_9GAMM</name>
<dbReference type="PROSITE" id="PS50975">
    <property type="entry name" value="ATP_GRASP"/>
    <property type="match status" value="1"/>
</dbReference>
<keyword evidence="1" id="KW-0547">Nucleotide-binding</keyword>
<protein>
    <submittedName>
        <fullName evidence="3">ATP-grasp domain-containing protein</fullName>
    </submittedName>
</protein>
<dbReference type="RefSeq" id="WP_373655971.1">
    <property type="nucleotide sequence ID" value="NZ_JBGUAW010000006.1"/>
</dbReference>
<reference evidence="3 4" key="1">
    <citation type="submission" date="2024-08" db="EMBL/GenBank/DDBJ databases">
        <title>Whole-genome sequencing of halo(alkali)philic microorganisms from hypersaline lakes.</title>
        <authorList>
            <person name="Sorokin D.Y."/>
            <person name="Merkel A.Y."/>
            <person name="Messina E."/>
            <person name="Yakimov M."/>
        </authorList>
    </citation>
    <scope>NUCLEOTIDE SEQUENCE [LARGE SCALE GENOMIC DNA]</scope>
    <source>
        <strain evidence="3 4">Cl-TMA</strain>
    </source>
</reference>
<gene>
    <name evidence="3" type="ORF">ACERLL_10145</name>
</gene>
<proteinExistence type="predicted"/>
<evidence type="ECO:0000313" key="4">
    <source>
        <dbReference type="Proteomes" id="UP001575181"/>
    </source>
</evidence>
<evidence type="ECO:0000256" key="1">
    <source>
        <dbReference type="PROSITE-ProRule" id="PRU00409"/>
    </source>
</evidence>
<dbReference type="Gene3D" id="3.40.50.11770">
    <property type="match status" value="1"/>
</dbReference>
<accession>A0ABV4TV25</accession>
<sequence length="309" mass="33335">MPTPELIEEGRAMVAALVADLAAIPEVEPQVAWDFRLAMPDLPAEVLRTVPGERRDHFWDRAMNGCGAVWPIAPESGGELERVSRMVLEEDRVLLGCRPEAVRLAASKRDTARILEEAGIPVATTRAADEPLPESEHGWVLKPDQGEGGLDVQRFPSRAGIEGARARLADPENWVVQPFIPGRACSLSLLMDGVRGRMISKNHQHVSFRPGDACLDAVLPGPPPEGAAPWSELISAMARGFPGLWGYVGMDFVETPEGPVVLEINPRLTTAYAGLDRQVVGNPAREILRTAGLVPGGGHATRQRAANDP</sequence>
<dbReference type="Gene3D" id="2.30.36.100">
    <property type="match status" value="1"/>
</dbReference>
<comment type="caution">
    <text evidence="3">The sequence shown here is derived from an EMBL/GenBank/DDBJ whole genome shotgun (WGS) entry which is preliminary data.</text>
</comment>
<keyword evidence="4" id="KW-1185">Reference proteome</keyword>
<dbReference type="Gene3D" id="3.30.470.20">
    <property type="entry name" value="ATP-grasp fold, B domain"/>
    <property type="match status" value="1"/>
</dbReference>
<dbReference type="SUPFAM" id="SSF56059">
    <property type="entry name" value="Glutathione synthetase ATP-binding domain-like"/>
    <property type="match status" value="1"/>
</dbReference>
<dbReference type="Pfam" id="PF18301">
    <property type="entry name" value="preATP-grasp_3"/>
    <property type="match status" value="1"/>
</dbReference>
<keyword evidence="1" id="KW-0067">ATP-binding</keyword>
<dbReference type="PIRSF" id="PIRSF016766">
    <property type="entry name" value="UCP016766_ATPgrasp"/>
    <property type="match status" value="1"/>
</dbReference>
<dbReference type="InterPro" id="IPR024710">
    <property type="entry name" value="MfnD"/>
</dbReference>
<dbReference type="EMBL" id="JBGUAW010000006">
    <property type="protein sequence ID" value="MFA9461185.1"/>
    <property type="molecule type" value="Genomic_DNA"/>
</dbReference>
<dbReference type="InterPro" id="IPR040803">
    <property type="entry name" value="MfnD_preATP-grasp"/>
</dbReference>